<evidence type="ECO:0008006" key="3">
    <source>
        <dbReference type="Google" id="ProtNLM"/>
    </source>
</evidence>
<evidence type="ECO:0000313" key="1">
    <source>
        <dbReference type="EMBL" id="KAJ0408734.1"/>
    </source>
</evidence>
<sequence length="314" mass="34235">MKRIAGLRELVQRYDLFIIDQYGVLHNGTVAHAGAVDAFQRLLVEHGKRVVILSNTSRRATGVRTLLASLGFGDGFHGVVTGGEAAWVYLDARRDALATCALMTSSLEKSVVSRETNDQSVFHGLDLRVSSIDDADFLLVEGTLEICYSDRPEDVIPIDFHSTGQSNAHIEAFISQGLARGLPLLCTNPDLISIQHGGRTVHMGGKIAKEYEARGGKVVYFGKPLKEHFESCIDLVPGTKKDRVVHIGDSLHHDVLGAVDTGIDSVFIAGGIHADEVFDRGVASREDDLDYARVESLCEATGVEPTYVIPYFSW</sequence>
<gene>
    <name evidence="1" type="ORF">P43SY_001958</name>
</gene>
<dbReference type="Pfam" id="PF13242">
    <property type="entry name" value="Hydrolase_like"/>
    <property type="match status" value="1"/>
</dbReference>
<dbReference type="InterPro" id="IPR006356">
    <property type="entry name" value="HAD-SF_hydro_IIA_hyp3"/>
</dbReference>
<proteinExistence type="predicted"/>
<dbReference type="InterPro" id="IPR006357">
    <property type="entry name" value="HAD-SF_hydro_IIA"/>
</dbReference>
<dbReference type="Proteomes" id="UP001209570">
    <property type="component" value="Unassembled WGS sequence"/>
</dbReference>
<dbReference type="Pfam" id="PF13344">
    <property type="entry name" value="Hydrolase_6"/>
    <property type="match status" value="1"/>
</dbReference>
<dbReference type="GO" id="GO:0016791">
    <property type="term" value="F:phosphatase activity"/>
    <property type="evidence" value="ECO:0007669"/>
    <property type="project" value="TreeGrafter"/>
</dbReference>
<name>A0AAD5LT66_PYTIN</name>
<dbReference type="SUPFAM" id="SSF56784">
    <property type="entry name" value="HAD-like"/>
    <property type="match status" value="1"/>
</dbReference>
<dbReference type="InterPro" id="IPR023214">
    <property type="entry name" value="HAD_sf"/>
</dbReference>
<organism evidence="1 2">
    <name type="scientific">Pythium insidiosum</name>
    <name type="common">Pythiosis disease agent</name>
    <dbReference type="NCBI Taxonomy" id="114742"/>
    <lineage>
        <taxon>Eukaryota</taxon>
        <taxon>Sar</taxon>
        <taxon>Stramenopiles</taxon>
        <taxon>Oomycota</taxon>
        <taxon>Peronosporomycetes</taxon>
        <taxon>Pythiales</taxon>
        <taxon>Pythiaceae</taxon>
        <taxon>Pythium</taxon>
    </lineage>
</organism>
<dbReference type="InterPro" id="IPR036412">
    <property type="entry name" value="HAD-like_sf"/>
</dbReference>
<dbReference type="PANTHER" id="PTHR19288">
    <property type="entry name" value="4-NITROPHENYLPHOSPHATASE-RELATED"/>
    <property type="match status" value="1"/>
</dbReference>
<dbReference type="PANTHER" id="PTHR19288:SF90">
    <property type="entry name" value="OS08G0542600 PROTEIN"/>
    <property type="match status" value="1"/>
</dbReference>
<dbReference type="Gene3D" id="3.40.50.1000">
    <property type="entry name" value="HAD superfamily/HAD-like"/>
    <property type="match status" value="2"/>
</dbReference>
<dbReference type="NCBIfam" id="TIGR01459">
    <property type="entry name" value="HAD-SF-IIA-hyp4"/>
    <property type="match status" value="1"/>
</dbReference>
<evidence type="ECO:0000313" key="2">
    <source>
        <dbReference type="Proteomes" id="UP001209570"/>
    </source>
</evidence>
<reference evidence="1" key="1">
    <citation type="submission" date="2021-12" db="EMBL/GenBank/DDBJ databases">
        <title>Prjna785345.</title>
        <authorList>
            <person name="Rujirawat T."/>
            <person name="Krajaejun T."/>
        </authorList>
    </citation>
    <scope>NUCLEOTIDE SEQUENCE</scope>
    <source>
        <strain evidence="1">Pi057C3</strain>
    </source>
</reference>
<dbReference type="EMBL" id="JAKCXM010000009">
    <property type="protein sequence ID" value="KAJ0408734.1"/>
    <property type="molecule type" value="Genomic_DNA"/>
</dbReference>
<comment type="caution">
    <text evidence="1">The sequence shown here is derived from an EMBL/GenBank/DDBJ whole genome shotgun (WGS) entry which is preliminary data.</text>
</comment>
<dbReference type="GO" id="GO:0009507">
    <property type="term" value="C:chloroplast"/>
    <property type="evidence" value="ECO:0007669"/>
    <property type="project" value="TreeGrafter"/>
</dbReference>
<protein>
    <recommendedName>
        <fullName evidence="3">TIGR01459 family HAD-type hydrolase</fullName>
    </recommendedName>
</protein>
<accession>A0AAD5LT66</accession>
<dbReference type="AlphaFoldDB" id="A0AAD5LT66"/>
<keyword evidence="2" id="KW-1185">Reference proteome</keyword>